<dbReference type="PROSITE" id="PS50297">
    <property type="entry name" value="ANK_REP_REGION"/>
    <property type="match status" value="1"/>
</dbReference>
<organism evidence="4 5">
    <name type="scientific">Bugula neritina</name>
    <name type="common">Brown bryozoan</name>
    <name type="synonym">Sertularia neritina</name>
    <dbReference type="NCBI Taxonomy" id="10212"/>
    <lineage>
        <taxon>Eukaryota</taxon>
        <taxon>Metazoa</taxon>
        <taxon>Spiralia</taxon>
        <taxon>Lophotrochozoa</taxon>
        <taxon>Bryozoa</taxon>
        <taxon>Gymnolaemata</taxon>
        <taxon>Cheilostomatida</taxon>
        <taxon>Flustrina</taxon>
        <taxon>Buguloidea</taxon>
        <taxon>Bugulidae</taxon>
        <taxon>Bugula</taxon>
    </lineage>
</organism>
<keyword evidence="2 3" id="KW-0040">ANK repeat</keyword>
<proteinExistence type="predicted"/>
<dbReference type="OrthoDB" id="20727at2759"/>
<protein>
    <submittedName>
        <fullName evidence="4">Uncharacterized protein</fullName>
    </submittedName>
</protein>
<gene>
    <name evidence="4" type="ORF">EB796_020063</name>
</gene>
<dbReference type="PANTHER" id="PTHR24186">
    <property type="entry name" value="PROTEIN PHOSPHATASE 1 REGULATORY SUBUNIT"/>
    <property type="match status" value="1"/>
</dbReference>
<evidence type="ECO:0000256" key="2">
    <source>
        <dbReference type="ARBA" id="ARBA00023043"/>
    </source>
</evidence>
<dbReference type="Pfam" id="PF00023">
    <property type="entry name" value="Ank"/>
    <property type="match status" value="1"/>
</dbReference>
<dbReference type="SMART" id="SM00248">
    <property type="entry name" value="ANK"/>
    <property type="match status" value="6"/>
</dbReference>
<comment type="caution">
    <text evidence="4">The sequence shown here is derived from an EMBL/GenBank/DDBJ whole genome shotgun (WGS) entry which is preliminary data.</text>
</comment>
<dbReference type="Proteomes" id="UP000593567">
    <property type="component" value="Unassembled WGS sequence"/>
</dbReference>
<dbReference type="Pfam" id="PF12796">
    <property type="entry name" value="Ank_2"/>
    <property type="match status" value="2"/>
</dbReference>
<dbReference type="AlphaFoldDB" id="A0A7J7J6I6"/>
<dbReference type="InterPro" id="IPR002110">
    <property type="entry name" value="Ankyrin_rpt"/>
</dbReference>
<feature type="repeat" description="ANK" evidence="3">
    <location>
        <begin position="215"/>
        <end position="236"/>
    </location>
</feature>
<accession>A0A7J7J6I6</accession>
<keyword evidence="1" id="KW-0677">Repeat</keyword>
<dbReference type="GO" id="GO:0005886">
    <property type="term" value="C:plasma membrane"/>
    <property type="evidence" value="ECO:0007669"/>
    <property type="project" value="TreeGrafter"/>
</dbReference>
<name>A0A7J7J6I6_BUGNE</name>
<dbReference type="SUPFAM" id="SSF48403">
    <property type="entry name" value="Ankyrin repeat"/>
    <property type="match status" value="1"/>
</dbReference>
<evidence type="ECO:0000256" key="3">
    <source>
        <dbReference type="PROSITE-ProRule" id="PRU00023"/>
    </source>
</evidence>
<dbReference type="PROSITE" id="PS50088">
    <property type="entry name" value="ANK_REPEAT"/>
    <property type="match status" value="1"/>
</dbReference>
<sequence>MELSCLCRMTLPSEDIVNRLLRGLVMFSNQTIDIPFLRENFASLSGQQKMDSLTRCYPPMSRSAVMQATSTGSVPAVECLLNGLAINQRVQVLGVQDQNGDTALHLAASSEQSSVLQPLIYGLPADDLLTLVSKRNGKQETVIHVAVRKGSINVLSFFLNQLSHHKFTLLQAQDCESRTALHTAALNNQTGQLELLLRGLTADSVYRLLSIQDADGNTGLHIAASAGHTNILKAMLGSTGGDDRLSLLKVCDKNGETLLHKASAKDDVNCFKCVWEVVSMESISHALALRNNNRESALSISMKRGGHLVYSFLVQQKLPVMATNASSSTAGVLFSNASPLQLVSSKPVIPSTAPIRLLSTSGFLQSAIRSAQASPLFPHTSLVTLRGVSTPARTISMLPKPTPLLASPNPIPAQMAPVSFARLCKSPAVPQVLLSPQKRPNPFLPSHFLPAKREKLASTLRLTSANSPLDLTQPLKRYGERPIMSPSIQPSRMRLIRPAAVRSSAASGAAVSTFPVLSSARPVLSAPQLSVLASRVSVTAASRPSAPQHVPLAAAAAAATVSSEPVRFETVIQNNTVTLNVQNRKMRFPFSRVSTVKDLVGIIREECVGAVPEIEIITPDDAHYCGAIELSDLDLPFTIVIGNIHNVVTVINSTIEVRSSKLFPTTIPATNHSKTNTFFSL</sequence>
<reference evidence="4" key="1">
    <citation type="submission" date="2020-06" db="EMBL/GenBank/DDBJ databases">
        <title>Draft genome of Bugula neritina, a colonial animal packing powerful symbionts and potential medicines.</title>
        <authorList>
            <person name="Rayko M."/>
        </authorList>
    </citation>
    <scope>NUCLEOTIDE SEQUENCE [LARGE SCALE GENOMIC DNA]</scope>
    <source>
        <strain evidence="4">Kwan_BN1</strain>
    </source>
</reference>
<evidence type="ECO:0000313" key="5">
    <source>
        <dbReference type="Proteomes" id="UP000593567"/>
    </source>
</evidence>
<keyword evidence="5" id="KW-1185">Reference proteome</keyword>
<dbReference type="Gene3D" id="1.25.40.20">
    <property type="entry name" value="Ankyrin repeat-containing domain"/>
    <property type="match status" value="2"/>
</dbReference>
<dbReference type="PANTHER" id="PTHR24186:SF38">
    <property type="entry name" value="ANKYRIN REPEAT FAMILY PROTEIN"/>
    <property type="match status" value="1"/>
</dbReference>
<dbReference type="InterPro" id="IPR036770">
    <property type="entry name" value="Ankyrin_rpt-contain_sf"/>
</dbReference>
<evidence type="ECO:0000313" key="4">
    <source>
        <dbReference type="EMBL" id="KAF6021635.1"/>
    </source>
</evidence>
<evidence type="ECO:0000256" key="1">
    <source>
        <dbReference type="ARBA" id="ARBA00022737"/>
    </source>
</evidence>
<dbReference type="EMBL" id="VXIV02002989">
    <property type="protein sequence ID" value="KAF6021635.1"/>
    <property type="molecule type" value="Genomic_DNA"/>
</dbReference>